<reference evidence="2" key="1">
    <citation type="journal article" date="2019" name="Int. J. Syst. Evol. Microbiol.">
        <title>The Global Catalogue of Microorganisms (GCM) 10K type strain sequencing project: providing services to taxonomists for standard genome sequencing and annotation.</title>
        <authorList>
            <consortium name="The Broad Institute Genomics Platform"/>
            <consortium name="The Broad Institute Genome Sequencing Center for Infectious Disease"/>
            <person name="Wu L."/>
            <person name="Ma J."/>
        </authorList>
    </citation>
    <scope>NUCLEOTIDE SEQUENCE [LARGE SCALE GENOMIC DNA]</scope>
    <source>
        <strain evidence="2">CGMCC 1.13574</strain>
    </source>
</reference>
<keyword evidence="2" id="KW-1185">Reference proteome</keyword>
<dbReference type="EMBL" id="JBHUIO010000005">
    <property type="protein sequence ID" value="MFD2170409.1"/>
    <property type="molecule type" value="Genomic_DNA"/>
</dbReference>
<dbReference type="Proteomes" id="UP001597343">
    <property type="component" value="Unassembled WGS sequence"/>
</dbReference>
<gene>
    <name evidence="1" type="ORF">ACFSOY_10390</name>
</gene>
<dbReference type="RefSeq" id="WP_386046334.1">
    <property type="nucleotide sequence ID" value="NZ_JBHUIO010000005.1"/>
</dbReference>
<dbReference type="Gene3D" id="2.60.270.50">
    <property type="match status" value="1"/>
</dbReference>
<accession>A0ABW4ZXX8</accession>
<sequence length="121" mass="13467">MSDTMVELTIKVVNYSDADLQYDSRSSVLGGGVWVLEPCDIPADDEGYGLCKFYARPEPEGSHLAGTLTYNLPGGSLNLLFDRPKYSATSSSEQYVVNAYDETNYSIENGSFTIRYEVRNR</sequence>
<evidence type="ECO:0000313" key="2">
    <source>
        <dbReference type="Proteomes" id="UP001597343"/>
    </source>
</evidence>
<comment type="caution">
    <text evidence="1">The sequence shown here is derived from an EMBL/GenBank/DDBJ whole genome shotgun (WGS) entry which is preliminary data.</text>
</comment>
<proteinExistence type="predicted"/>
<evidence type="ECO:0000313" key="1">
    <source>
        <dbReference type="EMBL" id="MFD2170409.1"/>
    </source>
</evidence>
<organism evidence="1 2">
    <name type="scientific">Tumebacillus lipolyticus</name>
    <dbReference type="NCBI Taxonomy" id="1280370"/>
    <lineage>
        <taxon>Bacteria</taxon>
        <taxon>Bacillati</taxon>
        <taxon>Bacillota</taxon>
        <taxon>Bacilli</taxon>
        <taxon>Bacillales</taxon>
        <taxon>Alicyclobacillaceae</taxon>
        <taxon>Tumebacillus</taxon>
    </lineage>
</organism>
<name>A0ABW4ZXX8_9BACL</name>
<protein>
    <submittedName>
        <fullName evidence="1">Uncharacterized protein</fullName>
    </submittedName>
</protein>